<dbReference type="PROSITE" id="PS51819">
    <property type="entry name" value="VOC"/>
    <property type="match status" value="1"/>
</dbReference>
<dbReference type="EMBL" id="RBIL01000001">
    <property type="protein sequence ID" value="RKQ93435.1"/>
    <property type="molecule type" value="Genomic_DNA"/>
</dbReference>
<dbReference type="AlphaFoldDB" id="A0A660LGW3"/>
<evidence type="ECO:0000313" key="3">
    <source>
        <dbReference type="Proteomes" id="UP000278962"/>
    </source>
</evidence>
<dbReference type="SUPFAM" id="SSF54593">
    <property type="entry name" value="Glyoxalase/Bleomycin resistance protein/Dihydroxybiphenyl dioxygenase"/>
    <property type="match status" value="1"/>
</dbReference>
<keyword evidence="2" id="KW-0223">Dioxygenase</keyword>
<comment type="caution">
    <text evidence="2">The sequence shown here is derived from an EMBL/GenBank/DDBJ whole genome shotgun (WGS) entry which is preliminary data.</text>
</comment>
<reference evidence="2 3" key="1">
    <citation type="submission" date="2018-10" db="EMBL/GenBank/DDBJ databases">
        <title>Genomic Encyclopedia of Archaeal and Bacterial Type Strains, Phase II (KMG-II): from individual species to whole genera.</title>
        <authorList>
            <person name="Goeker M."/>
        </authorList>
    </citation>
    <scope>NUCLEOTIDE SEQUENCE [LARGE SCALE GENOMIC DNA]</scope>
    <source>
        <strain evidence="2 3">DSM 14954</strain>
    </source>
</reference>
<dbReference type="GO" id="GO:0051213">
    <property type="term" value="F:dioxygenase activity"/>
    <property type="evidence" value="ECO:0007669"/>
    <property type="project" value="UniProtKB-KW"/>
</dbReference>
<dbReference type="InterPro" id="IPR004360">
    <property type="entry name" value="Glyas_Fos-R_dOase_dom"/>
</dbReference>
<dbReference type="RefSeq" id="WP_121251561.1">
    <property type="nucleotide sequence ID" value="NZ_RBIL01000001.1"/>
</dbReference>
<sequence length="143" mass="15746">MLSKLVGINHVALEVDSIDAALEFYGRFFELHLRGVAPGMAFIDLGDQFLALSEGREQGPDHGRHFGLVVDDKDAVRAALEAADVAIEPGSRLDFRDPWGNRVEVVDYRDIQFTKTPAVLAGMGLDLDKRDEALAQLRDKGLL</sequence>
<dbReference type="InterPro" id="IPR029068">
    <property type="entry name" value="Glyas_Bleomycin-R_OHBP_Dase"/>
</dbReference>
<keyword evidence="2" id="KW-0560">Oxidoreductase</keyword>
<gene>
    <name evidence="2" type="ORF">C8N24_3302</name>
</gene>
<dbReference type="Pfam" id="PF00903">
    <property type="entry name" value="Glyoxalase"/>
    <property type="match status" value="1"/>
</dbReference>
<protein>
    <submittedName>
        <fullName evidence="2">Extradiol dioxygenase family protein</fullName>
    </submittedName>
</protein>
<dbReference type="Proteomes" id="UP000278962">
    <property type="component" value="Unassembled WGS sequence"/>
</dbReference>
<dbReference type="OrthoDB" id="5242506at2"/>
<dbReference type="InterPro" id="IPR037523">
    <property type="entry name" value="VOC_core"/>
</dbReference>
<evidence type="ECO:0000259" key="1">
    <source>
        <dbReference type="PROSITE" id="PS51819"/>
    </source>
</evidence>
<feature type="domain" description="VOC" evidence="1">
    <location>
        <begin position="7"/>
        <end position="121"/>
    </location>
</feature>
<dbReference type="Gene3D" id="3.10.180.10">
    <property type="entry name" value="2,3-Dihydroxybiphenyl 1,2-Dioxygenase, domain 1"/>
    <property type="match status" value="1"/>
</dbReference>
<dbReference type="CDD" id="cd06587">
    <property type="entry name" value="VOC"/>
    <property type="match status" value="1"/>
</dbReference>
<organism evidence="2 3">
    <name type="scientific">Solirubrobacter pauli</name>
    <dbReference type="NCBI Taxonomy" id="166793"/>
    <lineage>
        <taxon>Bacteria</taxon>
        <taxon>Bacillati</taxon>
        <taxon>Actinomycetota</taxon>
        <taxon>Thermoleophilia</taxon>
        <taxon>Solirubrobacterales</taxon>
        <taxon>Solirubrobacteraceae</taxon>
        <taxon>Solirubrobacter</taxon>
    </lineage>
</organism>
<name>A0A660LGW3_9ACTN</name>
<proteinExistence type="predicted"/>
<keyword evidence="3" id="KW-1185">Reference proteome</keyword>
<accession>A0A660LGW3</accession>
<evidence type="ECO:0000313" key="2">
    <source>
        <dbReference type="EMBL" id="RKQ93435.1"/>
    </source>
</evidence>